<organism evidence="1 2">
    <name type="scientific">Romanomermis culicivorax</name>
    <name type="common">Nematode worm</name>
    <dbReference type="NCBI Taxonomy" id="13658"/>
    <lineage>
        <taxon>Eukaryota</taxon>
        <taxon>Metazoa</taxon>
        <taxon>Ecdysozoa</taxon>
        <taxon>Nematoda</taxon>
        <taxon>Enoplea</taxon>
        <taxon>Dorylaimia</taxon>
        <taxon>Mermithida</taxon>
        <taxon>Mermithoidea</taxon>
        <taxon>Mermithidae</taxon>
        <taxon>Romanomermis</taxon>
    </lineage>
</organism>
<accession>A0A915KFM9</accession>
<dbReference type="WBParaSite" id="nRc.2.0.1.t36796-RA">
    <property type="protein sequence ID" value="nRc.2.0.1.t36796-RA"/>
    <property type="gene ID" value="nRc.2.0.1.g36796"/>
</dbReference>
<dbReference type="Proteomes" id="UP000887565">
    <property type="component" value="Unplaced"/>
</dbReference>
<proteinExistence type="predicted"/>
<protein>
    <submittedName>
        <fullName evidence="2">Uncharacterized protein</fullName>
    </submittedName>
</protein>
<dbReference type="AlphaFoldDB" id="A0A915KFM9"/>
<name>A0A915KFM9_ROMCU</name>
<evidence type="ECO:0000313" key="1">
    <source>
        <dbReference type="Proteomes" id="UP000887565"/>
    </source>
</evidence>
<reference evidence="2" key="1">
    <citation type="submission" date="2022-11" db="UniProtKB">
        <authorList>
            <consortium name="WormBaseParasite"/>
        </authorList>
    </citation>
    <scope>IDENTIFICATION</scope>
</reference>
<sequence length="92" mass="10772">MYDLTNAQRTIDNKLKDAEKNLIMYGHLGTGAIPWLEHSPAMGQIWTMPHNKFYNAILTMFKQLTLQPIACYQFWTCKQHRDKSILEFLSPL</sequence>
<evidence type="ECO:0000313" key="2">
    <source>
        <dbReference type="WBParaSite" id="nRc.2.0.1.t36796-RA"/>
    </source>
</evidence>
<keyword evidence="1" id="KW-1185">Reference proteome</keyword>